<evidence type="ECO:0000256" key="1">
    <source>
        <dbReference type="SAM" id="SignalP"/>
    </source>
</evidence>
<protein>
    <submittedName>
        <fullName evidence="3">SGNH hydrolase</fullName>
    </submittedName>
</protein>
<dbReference type="AlphaFoldDB" id="A0A9P4NMN1"/>
<dbReference type="Pfam" id="PF13472">
    <property type="entry name" value="Lipase_GDSL_2"/>
    <property type="match status" value="1"/>
</dbReference>
<dbReference type="Gene3D" id="3.40.50.1110">
    <property type="entry name" value="SGNH hydrolase"/>
    <property type="match status" value="1"/>
</dbReference>
<dbReference type="Proteomes" id="UP000800235">
    <property type="component" value="Unassembled WGS sequence"/>
</dbReference>
<comment type="caution">
    <text evidence="3">The sequence shown here is derived from an EMBL/GenBank/DDBJ whole genome shotgun (WGS) entry which is preliminary data.</text>
</comment>
<name>A0A9P4NMN1_9PEZI</name>
<gene>
    <name evidence="3" type="ORF">EJ08DRAFT_331938</name>
</gene>
<dbReference type="InterPro" id="IPR013830">
    <property type="entry name" value="SGNH_hydro"/>
</dbReference>
<dbReference type="InterPro" id="IPR037460">
    <property type="entry name" value="SEST-like"/>
</dbReference>
<keyword evidence="4" id="KW-1185">Reference proteome</keyword>
<dbReference type="PROSITE" id="PS51257">
    <property type="entry name" value="PROKAR_LIPOPROTEIN"/>
    <property type="match status" value="1"/>
</dbReference>
<reference evidence="3" key="1">
    <citation type="journal article" date="2020" name="Stud. Mycol.">
        <title>101 Dothideomycetes genomes: a test case for predicting lifestyles and emergence of pathogens.</title>
        <authorList>
            <person name="Haridas S."/>
            <person name="Albert R."/>
            <person name="Binder M."/>
            <person name="Bloem J."/>
            <person name="Labutti K."/>
            <person name="Salamov A."/>
            <person name="Andreopoulos B."/>
            <person name="Baker S."/>
            <person name="Barry K."/>
            <person name="Bills G."/>
            <person name="Bluhm B."/>
            <person name="Cannon C."/>
            <person name="Castanera R."/>
            <person name="Culley D."/>
            <person name="Daum C."/>
            <person name="Ezra D."/>
            <person name="Gonzalez J."/>
            <person name="Henrissat B."/>
            <person name="Kuo A."/>
            <person name="Liang C."/>
            <person name="Lipzen A."/>
            <person name="Lutzoni F."/>
            <person name="Magnuson J."/>
            <person name="Mondo S."/>
            <person name="Nolan M."/>
            <person name="Ohm R."/>
            <person name="Pangilinan J."/>
            <person name="Park H.-J."/>
            <person name="Ramirez L."/>
            <person name="Alfaro M."/>
            <person name="Sun H."/>
            <person name="Tritt A."/>
            <person name="Yoshinaga Y."/>
            <person name="Zwiers L.-H."/>
            <person name="Turgeon B."/>
            <person name="Goodwin S."/>
            <person name="Spatafora J."/>
            <person name="Crous P."/>
            <person name="Grigoriev I."/>
        </authorList>
    </citation>
    <scope>NUCLEOTIDE SEQUENCE</scope>
    <source>
        <strain evidence="3">CBS 130266</strain>
    </source>
</reference>
<evidence type="ECO:0000313" key="4">
    <source>
        <dbReference type="Proteomes" id="UP000800235"/>
    </source>
</evidence>
<dbReference type="PANTHER" id="PTHR37981:SF1">
    <property type="entry name" value="SGNH HYDROLASE-TYPE ESTERASE DOMAIN-CONTAINING PROTEIN"/>
    <property type="match status" value="1"/>
</dbReference>
<dbReference type="GO" id="GO:0016788">
    <property type="term" value="F:hydrolase activity, acting on ester bonds"/>
    <property type="evidence" value="ECO:0007669"/>
    <property type="project" value="InterPro"/>
</dbReference>
<accession>A0A9P4NMN1</accession>
<dbReference type="PANTHER" id="PTHR37981">
    <property type="entry name" value="LIPASE 2"/>
    <property type="match status" value="1"/>
</dbReference>
<feature type="signal peptide" evidence="1">
    <location>
        <begin position="1"/>
        <end position="20"/>
    </location>
</feature>
<dbReference type="InterPro" id="IPR036514">
    <property type="entry name" value="SGNH_hydro_sf"/>
</dbReference>
<keyword evidence="3" id="KW-0378">Hydrolase</keyword>
<keyword evidence="1" id="KW-0732">Signal</keyword>
<evidence type="ECO:0000259" key="2">
    <source>
        <dbReference type="Pfam" id="PF13472"/>
    </source>
</evidence>
<organism evidence="3 4">
    <name type="scientific">Tothia fuscella</name>
    <dbReference type="NCBI Taxonomy" id="1048955"/>
    <lineage>
        <taxon>Eukaryota</taxon>
        <taxon>Fungi</taxon>
        <taxon>Dikarya</taxon>
        <taxon>Ascomycota</taxon>
        <taxon>Pezizomycotina</taxon>
        <taxon>Dothideomycetes</taxon>
        <taxon>Pleosporomycetidae</taxon>
        <taxon>Venturiales</taxon>
        <taxon>Cylindrosympodiaceae</taxon>
        <taxon>Tothia</taxon>
    </lineage>
</organism>
<sequence length="257" mass="29188">MARFQQYIVALLLALYTSLAGCGTIIANPTVTDSRLSLNTSTVVSRLAKPPDKYTPHDPPLRWQALGDSYTAGPCAGDSWDLPARNCYRNKGAWPVQIRDDFPIDVENRFYFEACSGDTTQDFIIQQLDKIQPNMDFIILTLGGNDAFFSQVIQTCIMGITGAGQDWDSACQAVLEKADHELRSDGFRDRLNELYKGIFSKMAADHHYHVIHVRYPKLFSNQQSDNWCDDISFLDDYSWPPIFTKPKLSYKLRQDLN</sequence>
<feature type="chain" id="PRO_5040284449" evidence="1">
    <location>
        <begin position="21"/>
        <end position="257"/>
    </location>
</feature>
<dbReference type="EMBL" id="MU007057">
    <property type="protein sequence ID" value="KAF2427782.1"/>
    <property type="molecule type" value="Genomic_DNA"/>
</dbReference>
<evidence type="ECO:0000313" key="3">
    <source>
        <dbReference type="EMBL" id="KAF2427782.1"/>
    </source>
</evidence>
<proteinExistence type="predicted"/>
<dbReference type="OrthoDB" id="21678at2759"/>
<dbReference type="SUPFAM" id="SSF52266">
    <property type="entry name" value="SGNH hydrolase"/>
    <property type="match status" value="1"/>
</dbReference>
<dbReference type="GO" id="GO:0006629">
    <property type="term" value="P:lipid metabolic process"/>
    <property type="evidence" value="ECO:0007669"/>
    <property type="project" value="TreeGrafter"/>
</dbReference>
<feature type="domain" description="SGNH hydrolase-type esterase" evidence="2">
    <location>
        <begin position="65"/>
        <end position="222"/>
    </location>
</feature>